<feature type="transmembrane region" description="Helical" evidence="4">
    <location>
        <begin position="201"/>
        <end position="222"/>
    </location>
</feature>
<dbReference type="CDD" id="cd17477">
    <property type="entry name" value="MFS_YcaD_like"/>
    <property type="match status" value="1"/>
</dbReference>
<reference evidence="5 6" key="1">
    <citation type="submission" date="2015-06" db="EMBL/GenBank/DDBJ databases">
        <title>Improved classification and identification of acetic acid bacteria using matrix-assisted laser desorption/ionization time-of-flight mass spectrometry; Gluconobacter nephelii and Gluconobacter uchimurae are later heterotypic synonyms of Gluconobacter japonicus and Gluconobacter oxydans, respectively.</title>
        <authorList>
            <person name="Li L."/>
            <person name="Cleenwerck I."/>
            <person name="De Vuyst L."/>
            <person name="Vandamme P."/>
        </authorList>
    </citation>
    <scope>NUCLEOTIDE SEQUENCE [LARGE SCALE GENOMIC DNA]</scope>
    <source>
        <strain evidence="5 6">LMG 1625</strain>
    </source>
</reference>
<dbReference type="PATRIC" id="fig|178900.5.peg.1339"/>
<feature type="transmembrane region" description="Helical" evidence="4">
    <location>
        <begin position="168"/>
        <end position="189"/>
    </location>
</feature>
<organism evidence="5 6">
    <name type="scientific">Acetobacter cerevisiae</name>
    <dbReference type="NCBI Taxonomy" id="178900"/>
    <lineage>
        <taxon>Bacteria</taxon>
        <taxon>Pseudomonadati</taxon>
        <taxon>Pseudomonadota</taxon>
        <taxon>Alphaproteobacteria</taxon>
        <taxon>Acetobacterales</taxon>
        <taxon>Acetobacteraceae</taxon>
        <taxon>Acetobacter</taxon>
    </lineage>
</organism>
<dbReference type="SUPFAM" id="SSF103473">
    <property type="entry name" value="MFS general substrate transporter"/>
    <property type="match status" value="1"/>
</dbReference>
<protein>
    <submittedName>
        <fullName evidence="5">Transporter</fullName>
    </submittedName>
</protein>
<name>A0A149QHC1_9PROT</name>
<dbReference type="Pfam" id="PF07690">
    <property type="entry name" value="MFS_1"/>
    <property type="match status" value="1"/>
</dbReference>
<accession>A0A149QHC1</accession>
<comment type="caution">
    <text evidence="5">The sequence shown here is derived from an EMBL/GenBank/DDBJ whole genome shotgun (WGS) entry which is preliminary data.</text>
</comment>
<dbReference type="PANTHER" id="PTHR23521">
    <property type="entry name" value="TRANSPORTER MFS SUPERFAMILY"/>
    <property type="match status" value="1"/>
</dbReference>
<feature type="transmembrane region" description="Helical" evidence="4">
    <location>
        <begin position="334"/>
        <end position="359"/>
    </location>
</feature>
<evidence type="ECO:0000256" key="1">
    <source>
        <dbReference type="ARBA" id="ARBA00022692"/>
    </source>
</evidence>
<dbReference type="PANTHER" id="PTHR23521:SF3">
    <property type="entry name" value="MFS TRANSPORTER"/>
    <property type="match status" value="1"/>
</dbReference>
<dbReference type="GO" id="GO:0022857">
    <property type="term" value="F:transmembrane transporter activity"/>
    <property type="evidence" value="ECO:0007669"/>
    <property type="project" value="InterPro"/>
</dbReference>
<proteinExistence type="predicted"/>
<dbReference type="Proteomes" id="UP000075473">
    <property type="component" value="Unassembled WGS sequence"/>
</dbReference>
<feature type="transmembrane region" description="Helical" evidence="4">
    <location>
        <begin position="143"/>
        <end position="162"/>
    </location>
</feature>
<feature type="transmembrane region" description="Helical" evidence="4">
    <location>
        <begin position="52"/>
        <end position="70"/>
    </location>
</feature>
<evidence type="ECO:0000256" key="2">
    <source>
        <dbReference type="ARBA" id="ARBA00022989"/>
    </source>
</evidence>
<feature type="transmembrane region" description="Helical" evidence="4">
    <location>
        <begin position="299"/>
        <end position="322"/>
    </location>
</feature>
<evidence type="ECO:0000313" key="5">
    <source>
        <dbReference type="EMBL" id="KXU96653.1"/>
    </source>
</evidence>
<evidence type="ECO:0000313" key="6">
    <source>
        <dbReference type="Proteomes" id="UP000075473"/>
    </source>
</evidence>
<dbReference type="InterPro" id="IPR011701">
    <property type="entry name" value="MFS"/>
</dbReference>
<feature type="transmembrane region" description="Helical" evidence="4">
    <location>
        <begin position="82"/>
        <end position="99"/>
    </location>
</feature>
<dbReference type="Gene3D" id="1.20.1250.20">
    <property type="entry name" value="MFS general substrate transporter like domains"/>
    <property type="match status" value="2"/>
</dbReference>
<feature type="transmembrane region" description="Helical" evidence="4">
    <location>
        <begin position="15"/>
        <end position="32"/>
    </location>
</feature>
<dbReference type="InterPro" id="IPR036259">
    <property type="entry name" value="MFS_trans_sf"/>
</dbReference>
<gene>
    <name evidence="5" type="ORF">AD928_04440</name>
</gene>
<dbReference type="GO" id="GO:0005886">
    <property type="term" value="C:plasma membrane"/>
    <property type="evidence" value="ECO:0007669"/>
    <property type="project" value="TreeGrafter"/>
</dbReference>
<evidence type="ECO:0000256" key="3">
    <source>
        <dbReference type="ARBA" id="ARBA00023136"/>
    </source>
</evidence>
<feature type="transmembrane region" description="Helical" evidence="4">
    <location>
        <begin position="242"/>
        <end position="262"/>
    </location>
</feature>
<keyword evidence="1 4" id="KW-0812">Transmembrane</keyword>
<keyword evidence="2 4" id="KW-1133">Transmembrane helix</keyword>
<keyword evidence="3 4" id="KW-0472">Membrane</keyword>
<feature type="transmembrane region" description="Helical" evidence="4">
    <location>
        <begin position="365"/>
        <end position="383"/>
    </location>
</feature>
<feature type="transmembrane region" description="Helical" evidence="4">
    <location>
        <begin position="274"/>
        <end position="293"/>
    </location>
</feature>
<evidence type="ECO:0000256" key="4">
    <source>
        <dbReference type="SAM" id="Phobius"/>
    </source>
</evidence>
<sequence length="387" mass="40907">MLLLPSASSPTRSRLPILSLVSVGMIFGLTYGLSTPLLTFSLLDHGYGPHTIAALAMMHGVGVLGIAPFLPRLAGWVGPRTVLLAALGCTAVTLLLFPLVPSVWFWFPLRLVLGIATESMLIMSESWLNQSTDDSNRTRTMGFYSAMLSSGFAIGPVLLTLVGRHGVAPFAITSVFVLAAFAMVSMPWMRAPKPERPAHSGLWRYIGMAPIAICVTLLMAMLEAASSAFLPLYALHTGWSERQATLLLSSMLLGAIVLQAPLGRLADRLKNPRALLITLGTASTFGALLWPLAIGTPALAYPLLFVWDGLFAALYTVAMSVVGSRFSGGDLVSVYAATSVAWGLGSFMGPGMAGSAMAFSPASGLPLFVACACGLFTLLPVFLKNRA</sequence>
<dbReference type="EMBL" id="LHZA01000126">
    <property type="protein sequence ID" value="KXU96653.1"/>
    <property type="molecule type" value="Genomic_DNA"/>
</dbReference>
<dbReference type="InterPro" id="IPR047200">
    <property type="entry name" value="MFS_YcaD-like"/>
</dbReference>
<feature type="transmembrane region" description="Helical" evidence="4">
    <location>
        <begin position="105"/>
        <end position="123"/>
    </location>
</feature>
<dbReference type="AlphaFoldDB" id="A0A149QHC1"/>